<dbReference type="InterPro" id="IPR030048">
    <property type="entry name" value="SurE"/>
</dbReference>
<dbReference type="GO" id="GO:0046872">
    <property type="term" value="F:metal ion binding"/>
    <property type="evidence" value="ECO:0007669"/>
    <property type="project" value="UniProtKB-KW"/>
</dbReference>
<dbReference type="SUPFAM" id="SSF64167">
    <property type="entry name" value="SurE-like"/>
    <property type="match status" value="1"/>
</dbReference>
<dbReference type="Pfam" id="PF01975">
    <property type="entry name" value="SurE"/>
    <property type="match status" value="1"/>
</dbReference>
<evidence type="ECO:0000259" key="6">
    <source>
        <dbReference type="Pfam" id="PF01975"/>
    </source>
</evidence>
<dbReference type="InterPro" id="IPR002828">
    <property type="entry name" value="SurE-like_Pase/nucleotidase"/>
</dbReference>
<organism evidence="7 8">
    <name type="scientific">Ophiocordyceps australis</name>
    <dbReference type="NCBI Taxonomy" id="1399860"/>
    <lineage>
        <taxon>Eukaryota</taxon>
        <taxon>Fungi</taxon>
        <taxon>Dikarya</taxon>
        <taxon>Ascomycota</taxon>
        <taxon>Pezizomycotina</taxon>
        <taxon>Sordariomycetes</taxon>
        <taxon>Hypocreomycetidae</taxon>
        <taxon>Hypocreales</taxon>
        <taxon>Ophiocordycipitaceae</taxon>
        <taxon>Ophiocordyceps</taxon>
    </lineage>
</organism>
<feature type="signal peptide" evidence="5">
    <location>
        <begin position="1"/>
        <end position="21"/>
    </location>
</feature>
<feature type="chain" id="PRO_5012315902" description="Survival protein SurE-like phosphatase/nucleotidase domain-containing protein" evidence="5">
    <location>
        <begin position="22"/>
        <end position="303"/>
    </location>
</feature>
<accession>A0A2C5XJ06</accession>
<dbReference type="OrthoDB" id="4018688at2759"/>
<evidence type="ECO:0000256" key="3">
    <source>
        <dbReference type="ARBA" id="ARBA00022801"/>
    </source>
</evidence>
<name>A0A2C5XJ06_9HYPO</name>
<keyword evidence="5" id="KW-0732">Signal</keyword>
<feature type="domain" description="Survival protein SurE-like phosphatase/nucleotidase" evidence="6">
    <location>
        <begin position="24"/>
        <end position="224"/>
    </location>
</feature>
<dbReference type="PANTHER" id="PTHR30457">
    <property type="entry name" value="5'-NUCLEOTIDASE SURE"/>
    <property type="match status" value="1"/>
</dbReference>
<reference evidence="7 8" key="1">
    <citation type="submission" date="2017-06" db="EMBL/GenBank/DDBJ databases">
        <title>Ant-infecting Ophiocordyceps genomes reveal a high diversity of potential behavioral manipulation genes and a possible major role for enterotoxins.</title>
        <authorList>
            <person name="De Bekker C."/>
            <person name="Evans H.C."/>
            <person name="Brachmann A."/>
            <person name="Hughes D.P."/>
        </authorList>
    </citation>
    <scope>NUCLEOTIDE SEQUENCE [LARGE SCALE GENOMIC DNA]</scope>
    <source>
        <strain evidence="7 8">1348a</strain>
    </source>
</reference>
<proteinExistence type="inferred from homology"/>
<keyword evidence="3" id="KW-0378">Hydrolase</keyword>
<dbReference type="AlphaFoldDB" id="A0A2C5XJ06"/>
<evidence type="ECO:0000256" key="4">
    <source>
        <dbReference type="SAM" id="MobiDB-lite"/>
    </source>
</evidence>
<dbReference type="PANTHER" id="PTHR30457:SF0">
    <property type="entry name" value="PHOSPHATASE, PUTATIVE (AFU_ORTHOLOGUE AFUA_4G01070)-RELATED"/>
    <property type="match status" value="1"/>
</dbReference>
<keyword evidence="2" id="KW-0479">Metal-binding</keyword>
<evidence type="ECO:0000256" key="2">
    <source>
        <dbReference type="ARBA" id="ARBA00022723"/>
    </source>
</evidence>
<feature type="region of interest" description="Disordered" evidence="4">
    <location>
        <begin position="57"/>
        <end position="76"/>
    </location>
</feature>
<keyword evidence="8" id="KW-1185">Reference proteome</keyword>
<dbReference type="InterPro" id="IPR036523">
    <property type="entry name" value="SurE-like_sf"/>
</dbReference>
<dbReference type="GO" id="GO:0008252">
    <property type="term" value="F:nucleotidase activity"/>
    <property type="evidence" value="ECO:0007669"/>
    <property type="project" value="InterPro"/>
</dbReference>
<evidence type="ECO:0000313" key="7">
    <source>
        <dbReference type="EMBL" id="PHH74159.1"/>
    </source>
</evidence>
<comment type="similarity">
    <text evidence="1">Belongs to the SurE nucleotidase family.</text>
</comment>
<dbReference type="Proteomes" id="UP000224854">
    <property type="component" value="Unassembled WGS sequence"/>
</dbReference>
<gene>
    <name evidence="7" type="ORF">CDD82_5085</name>
</gene>
<protein>
    <recommendedName>
        <fullName evidence="6">Survival protein SurE-like phosphatase/nucleotidase domain-containing protein</fullName>
    </recommendedName>
</protein>
<evidence type="ECO:0000313" key="8">
    <source>
        <dbReference type="Proteomes" id="UP000224854"/>
    </source>
</evidence>
<sequence length="303" mass="32925">MFFPVAFILTALMALVSTSIAANIIQSNDDGWAELYLRTLNTALVASSHRVLLSAPAENKSGTSSRDKEPKARSKACQYSSCPEDTNARWGVNTTTGTEFWVNAYPATSVRYAIDEFAPEVWGANVEPDMVITGPNVGANYWLGVPFSGTVGAACHAVDRGIPAIAFSAYSGPNAPWNMAPIPDRALLYADLAANLTNRILESGKPYLPRGVFLNVNFPKYKAPCTDAAKFKWVLTRIYPGLISPPDTETCGSTRLPTEREVIHSRRGCYVSISVGDASDKTTVDDQRQKVVLDKLSDMLSCF</sequence>
<dbReference type="Gene3D" id="3.40.1210.10">
    <property type="entry name" value="Survival protein SurE-like phosphatase/nucleotidase"/>
    <property type="match status" value="1"/>
</dbReference>
<comment type="caution">
    <text evidence="7">The sequence shown here is derived from an EMBL/GenBank/DDBJ whole genome shotgun (WGS) entry which is preliminary data.</text>
</comment>
<evidence type="ECO:0000256" key="5">
    <source>
        <dbReference type="SAM" id="SignalP"/>
    </source>
</evidence>
<dbReference type="EMBL" id="NJEU01000450">
    <property type="protein sequence ID" value="PHH74159.1"/>
    <property type="molecule type" value="Genomic_DNA"/>
</dbReference>
<evidence type="ECO:0000256" key="1">
    <source>
        <dbReference type="ARBA" id="ARBA00011062"/>
    </source>
</evidence>